<accession>A0A151I8E7</accession>
<dbReference type="InterPro" id="IPR013087">
    <property type="entry name" value="Znf_C2H2_type"/>
</dbReference>
<evidence type="ECO:0000313" key="9">
    <source>
        <dbReference type="EMBL" id="KYM94247.1"/>
    </source>
</evidence>
<keyword evidence="2" id="KW-0677">Repeat</keyword>
<keyword evidence="1" id="KW-0479">Metal-binding</keyword>
<dbReference type="GO" id="GO:0000978">
    <property type="term" value="F:RNA polymerase II cis-regulatory region sequence-specific DNA binding"/>
    <property type="evidence" value="ECO:0007669"/>
    <property type="project" value="TreeGrafter"/>
</dbReference>
<dbReference type="SMART" id="SM00355">
    <property type="entry name" value="ZnF_C2H2"/>
    <property type="match status" value="5"/>
</dbReference>
<dbReference type="PANTHER" id="PTHR24388">
    <property type="entry name" value="ZINC FINGER PROTEIN"/>
    <property type="match status" value="1"/>
</dbReference>
<evidence type="ECO:0000256" key="4">
    <source>
        <dbReference type="ARBA" id="ARBA00022833"/>
    </source>
</evidence>
<sequence length="254" mass="29491">MQQLRSDRTARRANRPMVAVSEHTRDHCAVLLRVESNESTKGRSLATAKSLFATRCADHALRQHMLRHAGKKYKCGLPGCPTILRTATELKSHRRLVHENIEKQYSCSDCSYAAKTITQLRRHRVRHEDSANVEQIQMHSCTYKGCNFKTRLNSNLRRHVRLHTGDKPYQCRHCPYASYTLENLRKHILSTNLHPGKTIYECEFCKKKKEKQMDPFCTNFAKELRAHLLEAHADDFPTPNDANNYTNNIFRSNQ</sequence>
<dbReference type="AlphaFoldDB" id="A0A151I8E7"/>
<keyword evidence="3 7" id="KW-0863">Zinc-finger</keyword>
<dbReference type="Proteomes" id="UP000078542">
    <property type="component" value="Unassembled WGS sequence"/>
</dbReference>
<evidence type="ECO:0000256" key="2">
    <source>
        <dbReference type="ARBA" id="ARBA00022737"/>
    </source>
</evidence>
<evidence type="ECO:0000256" key="1">
    <source>
        <dbReference type="ARBA" id="ARBA00022723"/>
    </source>
</evidence>
<keyword evidence="5" id="KW-0539">Nucleus</keyword>
<dbReference type="EMBL" id="KQ978393">
    <property type="protein sequence ID" value="KYM94247.1"/>
    <property type="molecule type" value="Genomic_DNA"/>
</dbReference>
<evidence type="ECO:0000313" key="10">
    <source>
        <dbReference type="Proteomes" id="UP000078542"/>
    </source>
</evidence>
<dbReference type="GO" id="GO:0008270">
    <property type="term" value="F:zinc ion binding"/>
    <property type="evidence" value="ECO:0007669"/>
    <property type="project" value="UniProtKB-KW"/>
</dbReference>
<comment type="similarity">
    <text evidence="6">Belongs to the snail C2H2-type zinc-finger protein family.</text>
</comment>
<evidence type="ECO:0000256" key="7">
    <source>
        <dbReference type="PROSITE-ProRule" id="PRU00042"/>
    </source>
</evidence>
<evidence type="ECO:0000256" key="6">
    <source>
        <dbReference type="ARBA" id="ARBA00037948"/>
    </source>
</evidence>
<keyword evidence="4" id="KW-0862">Zinc</keyword>
<organism evidence="9 10">
    <name type="scientific">Cyphomyrmex costatus</name>
    <dbReference type="NCBI Taxonomy" id="456900"/>
    <lineage>
        <taxon>Eukaryota</taxon>
        <taxon>Metazoa</taxon>
        <taxon>Ecdysozoa</taxon>
        <taxon>Arthropoda</taxon>
        <taxon>Hexapoda</taxon>
        <taxon>Insecta</taxon>
        <taxon>Pterygota</taxon>
        <taxon>Neoptera</taxon>
        <taxon>Endopterygota</taxon>
        <taxon>Hymenoptera</taxon>
        <taxon>Apocrita</taxon>
        <taxon>Aculeata</taxon>
        <taxon>Formicoidea</taxon>
        <taxon>Formicidae</taxon>
        <taxon>Myrmicinae</taxon>
        <taxon>Cyphomyrmex</taxon>
    </lineage>
</organism>
<dbReference type="PROSITE" id="PS50157">
    <property type="entry name" value="ZINC_FINGER_C2H2_2"/>
    <property type="match status" value="3"/>
</dbReference>
<dbReference type="InterPro" id="IPR036236">
    <property type="entry name" value="Znf_C2H2_sf"/>
</dbReference>
<dbReference type="PROSITE" id="PS00028">
    <property type="entry name" value="ZINC_FINGER_C2H2_1"/>
    <property type="match status" value="1"/>
</dbReference>
<feature type="domain" description="C2H2-type" evidence="8">
    <location>
        <begin position="139"/>
        <end position="168"/>
    </location>
</feature>
<dbReference type="STRING" id="456900.A0A151I8E7"/>
<dbReference type="Gene3D" id="3.30.160.60">
    <property type="entry name" value="Classic Zinc Finger"/>
    <property type="match status" value="3"/>
</dbReference>
<protein>
    <recommendedName>
        <fullName evidence="8">C2H2-type domain-containing protein</fullName>
    </recommendedName>
</protein>
<proteinExistence type="inferred from homology"/>
<dbReference type="SUPFAM" id="SSF57667">
    <property type="entry name" value="beta-beta-alpha zinc fingers"/>
    <property type="match status" value="2"/>
</dbReference>
<evidence type="ECO:0000256" key="3">
    <source>
        <dbReference type="ARBA" id="ARBA00022771"/>
    </source>
</evidence>
<keyword evidence="10" id="KW-1185">Reference proteome</keyword>
<name>A0A151I8E7_9HYME</name>
<gene>
    <name evidence="9" type="ORF">ALC62_15108</name>
</gene>
<dbReference type="GO" id="GO:0000981">
    <property type="term" value="F:DNA-binding transcription factor activity, RNA polymerase II-specific"/>
    <property type="evidence" value="ECO:0007669"/>
    <property type="project" value="TreeGrafter"/>
</dbReference>
<feature type="domain" description="C2H2-type" evidence="8">
    <location>
        <begin position="73"/>
        <end position="103"/>
    </location>
</feature>
<evidence type="ECO:0000256" key="5">
    <source>
        <dbReference type="ARBA" id="ARBA00023242"/>
    </source>
</evidence>
<dbReference type="PANTHER" id="PTHR24388:SF102">
    <property type="entry name" value="ZINC FINGER PROTEIN 407"/>
    <property type="match status" value="1"/>
</dbReference>
<reference evidence="9 10" key="1">
    <citation type="submission" date="2016-03" db="EMBL/GenBank/DDBJ databases">
        <title>Cyphomyrmex costatus WGS genome.</title>
        <authorList>
            <person name="Nygaard S."/>
            <person name="Hu H."/>
            <person name="Boomsma J."/>
            <person name="Zhang G."/>
        </authorList>
    </citation>
    <scope>NUCLEOTIDE SEQUENCE [LARGE SCALE GENOMIC DNA]</scope>
    <source>
        <strain evidence="9">MS0001</strain>
        <tissue evidence="9">Whole body</tissue>
    </source>
</reference>
<feature type="domain" description="C2H2-type" evidence="8">
    <location>
        <begin position="105"/>
        <end position="132"/>
    </location>
</feature>
<evidence type="ECO:0000259" key="8">
    <source>
        <dbReference type="PROSITE" id="PS50157"/>
    </source>
</evidence>
<dbReference type="InterPro" id="IPR050527">
    <property type="entry name" value="Snail/Krueppel_Znf"/>
</dbReference>